<evidence type="ECO:0000313" key="2">
    <source>
        <dbReference type="EMBL" id="EPX81929.1"/>
    </source>
</evidence>
<reference evidence="3" key="1">
    <citation type="journal article" date="2014" name="Stand. Genomic Sci.">
        <title>Genome sequence of the exopolysaccharide-producing Salipiger mucosus type strain (DSM 16094(T)), a moderately halophilic member of the Roseobacter clade.</title>
        <authorList>
            <person name="Riedel T."/>
            <person name="Spring S."/>
            <person name="Fiebig A."/>
            <person name="Petersen J."/>
            <person name="Kyrpides N.C."/>
            <person name="Goker M."/>
            <person name="Klenk H.P."/>
        </authorList>
    </citation>
    <scope>NUCLEOTIDE SEQUENCE [LARGE SCALE GENOMIC DNA]</scope>
    <source>
        <strain evidence="3">DSM 16094</strain>
    </source>
</reference>
<gene>
    <name evidence="2" type="ORF">Salmuc_00243</name>
</gene>
<sequence length="95" mass="10316">MAGGNHGGGALEQGAGPRQNRRCPRSSAWARSSRGARDRKSPSSGRKYPGERERQSLSPGRAQRGRPLALFPKTAVHGNARPIFRPGRRPAFLTE</sequence>
<proteinExistence type="predicted"/>
<keyword evidence="3" id="KW-1185">Reference proteome</keyword>
<organism evidence="2 3">
    <name type="scientific">Salipiger mucosus DSM 16094</name>
    <dbReference type="NCBI Taxonomy" id="1123237"/>
    <lineage>
        <taxon>Bacteria</taxon>
        <taxon>Pseudomonadati</taxon>
        <taxon>Pseudomonadota</taxon>
        <taxon>Alphaproteobacteria</taxon>
        <taxon>Rhodobacterales</taxon>
        <taxon>Roseobacteraceae</taxon>
        <taxon>Salipiger</taxon>
    </lineage>
</organism>
<evidence type="ECO:0000256" key="1">
    <source>
        <dbReference type="SAM" id="MobiDB-lite"/>
    </source>
</evidence>
<dbReference type="EMBL" id="APVH01000028">
    <property type="protein sequence ID" value="EPX81929.1"/>
    <property type="molecule type" value="Genomic_DNA"/>
</dbReference>
<evidence type="ECO:0000313" key="3">
    <source>
        <dbReference type="Proteomes" id="UP000015347"/>
    </source>
</evidence>
<dbReference type="Proteomes" id="UP000015347">
    <property type="component" value="Unassembled WGS sequence"/>
</dbReference>
<dbReference type="AlphaFoldDB" id="S9S6T7"/>
<name>S9S6T7_9RHOB</name>
<comment type="caution">
    <text evidence="2">The sequence shown here is derived from an EMBL/GenBank/DDBJ whole genome shotgun (WGS) entry which is preliminary data.</text>
</comment>
<protein>
    <submittedName>
        <fullName evidence="2">Uncharacterized protein</fullName>
    </submittedName>
</protein>
<feature type="compositionally biased region" description="Gly residues" evidence="1">
    <location>
        <begin position="1"/>
        <end position="11"/>
    </location>
</feature>
<feature type="region of interest" description="Disordered" evidence="1">
    <location>
        <begin position="1"/>
        <end position="95"/>
    </location>
</feature>
<dbReference type="STRING" id="1123237.Salmuc_00243"/>
<dbReference type="HOGENOM" id="CLU_2371139_0_0_5"/>
<accession>S9S6T7</accession>